<organism evidence="3 4">
    <name type="scientific">Urochloa decumbens</name>
    <dbReference type="NCBI Taxonomy" id="240449"/>
    <lineage>
        <taxon>Eukaryota</taxon>
        <taxon>Viridiplantae</taxon>
        <taxon>Streptophyta</taxon>
        <taxon>Embryophyta</taxon>
        <taxon>Tracheophyta</taxon>
        <taxon>Spermatophyta</taxon>
        <taxon>Magnoliopsida</taxon>
        <taxon>Liliopsida</taxon>
        <taxon>Poales</taxon>
        <taxon>Poaceae</taxon>
        <taxon>PACMAD clade</taxon>
        <taxon>Panicoideae</taxon>
        <taxon>Panicodae</taxon>
        <taxon>Paniceae</taxon>
        <taxon>Melinidinae</taxon>
        <taxon>Urochloa</taxon>
    </lineage>
</organism>
<dbReference type="PANTHER" id="PTHR31111:SF133">
    <property type="entry name" value="OS07G0196600 PROTEIN"/>
    <property type="match status" value="1"/>
</dbReference>
<feature type="domain" description="F-box associated beta-propeller type 3" evidence="2">
    <location>
        <begin position="77"/>
        <end position="279"/>
    </location>
</feature>
<dbReference type="Proteomes" id="UP001497457">
    <property type="component" value="Chromosome 17b"/>
</dbReference>
<dbReference type="NCBIfam" id="TIGR01640">
    <property type="entry name" value="F_box_assoc_1"/>
    <property type="match status" value="1"/>
</dbReference>
<dbReference type="SUPFAM" id="SSF50965">
    <property type="entry name" value="Galactose oxidase, central domain"/>
    <property type="match status" value="1"/>
</dbReference>
<name>A0ABC8YZX1_9POAL</name>
<dbReference type="EMBL" id="OZ075127">
    <property type="protein sequence ID" value="CAL4951563.1"/>
    <property type="molecule type" value="Genomic_DNA"/>
</dbReference>
<evidence type="ECO:0000313" key="3">
    <source>
        <dbReference type="EMBL" id="CAL4951563.1"/>
    </source>
</evidence>
<proteinExistence type="predicted"/>
<keyword evidence="4" id="KW-1185">Reference proteome</keyword>
<dbReference type="InterPro" id="IPR013187">
    <property type="entry name" value="F-box-assoc_dom_typ3"/>
</dbReference>
<gene>
    <name evidence="3" type="ORF">URODEC1_LOCUS38992</name>
</gene>
<sequence>MAAAHVQPSSRRPFCVRPSSSPVAPPSMAAIQAGRLKDALLVVAAHEDSTDIFSTNVKLVDVASGATVGQLDGQHTDHISAAAGLICIVPAGASGSAIRVLNPATGGITDIPAGPTVVAHGGWIAQSSYVFAHISTTKEYKLLRIITSRGRHDDKLKQSCEILTLGGRGQGWRPAPSPPVLLSTTVPRQRAVTAGFAHFLTATRTIGYDGIASFDMVKEEWRPCLLPGPLPSGSRNCCQSNLSLVELNNCLAFVHHDYLSYCIDMWVLEDMGEAKWLQIESLHFKSFLSGFEELEKGQLAPLIPVSRRKEIFAQPLMVMDDGRIAFWVRFPNGVVRVYDPKTRKCEDAVRMGSASSFVGLYKGSQVELS</sequence>
<reference evidence="4" key="1">
    <citation type="submission" date="2024-06" db="EMBL/GenBank/DDBJ databases">
        <authorList>
            <person name="Ryan C."/>
        </authorList>
    </citation>
    <scope>NUCLEOTIDE SEQUENCE [LARGE SCALE GENOMIC DNA]</scope>
</reference>
<evidence type="ECO:0000256" key="1">
    <source>
        <dbReference type="SAM" id="MobiDB-lite"/>
    </source>
</evidence>
<feature type="region of interest" description="Disordered" evidence="1">
    <location>
        <begin position="1"/>
        <end position="20"/>
    </location>
</feature>
<dbReference type="Pfam" id="PF08268">
    <property type="entry name" value="FBA_3"/>
    <property type="match status" value="1"/>
</dbReference>
<dbReference type="InterPro" id="IPR011043">
    <property type="entry name" value="Gal_Oxase/kelch_b-propeller"/>
</dbReference>
<accession>A0ABC8YZX1</accession>
<evidence type="ECO:0000313" key="4">
    <source>
        <dbReference type="Proteomes" id="UP001497457"/>
    </source>
</evidence>
<dbReference type="PANTHER" id="PTHR31111">
    <property type="entry name" value="BNAA05G37150D PROTEIN-RELATED"/>
    <property type="match status" value="1"/>
</dbReference>
<dbReference type="InterPro" id="IPR017451">
    <property type="entry name" value="F-box-assoc_interact_dom"/>
</dbReference>
<evidence type="ECO:0000259" key="2">
    <source>
        <dbReference type="Pfam" id="PF08268"/>
    </source>
</evidence>
<dbReference type="AlphaFoldDB" id="A0ABC8YZX1"/>
<protein>
    <recommendedName>
        <fullName evidence="2">F-box associated beta-propeller type 3 domain-containing protein</fullName>
    </recommendedName>
</protein>
<reference evidence="3 4" key="2">
    <citation type="submission" date="2024-10" db="EMBL/GenBank/DDBJ databases">
        <authorList>
            <person name="Ryan C."/>
        </authorList>
    </citation>
    <scope>NUCLEOTIDE SEQUENCE [LARGE SCALE GENOMIC DNA]</scope>
</reference>